<dbReference type="InterPro" id="IPR032675">
    <property type="entry name" value="LRR_dom_sf"/>
</dbReference>
<dbReference type="PANTHER" id="PTHR46984:SF1">
    <property type="entry name" value="LEUCINE-RICH REPEAT-CONTAINING PROTEIN 71"/>
    <property type="match status" value="1"/>
</dbReference>
<keyword evidence="2" id="KW-1185">Reference proteome</keyword>
<dbReference type="OrthoDB" id="120976at2759"/>
<dbReference type="Gene3D" id="3.80.10.10">
    <property type="entry name" value="Ribonuclease Inhibitor"/>
    <property type="match status" value="1"/>
</dbReference>
<accession>A0A821TSR4</accession>
<dbReference type="Proteomes" id="UP000663880">
    <property type="component" value="Unassembled WGS sequence"/>
</dbReference>
<proteinExistence type="predicted"/>
<name>A0A821TSR4_9NEOP</name>
<dbReference type="SUPFAM" id="SSF52047">
    <property type="entry name" value="RNI-like"/>
    <property type="match status" value="1"/>
</dbReference>
<organism evidence="1 2">
    <name type="scientific">Pieris macdunnoughi</name>
    <dbReference type="NCBI Taxonomy" id="345717"/>
    <lineage>
        <taxon>Eukaryota</taxon>
        <taxon>Metazoa</taxon>
        <taxon>Ecdysozoa</taxon>
        <taxon>Arthropoda</taxon>
        <taxon>Hexapoda</taxon>
        <taxon>Insecta</taxon>
        <taxon>Pterygota</taxon>
        <taxon>Neoptera</taxon>
        <taxon>Endopterygota</taxon>
        <taxon>Lepidoptera</taxon>
        <taxon>Glossata</taxon>
        <taxon>Ditrysia</taxon>
        <taxon>Papilionoidea</taxon>
        <taxon>Pieridae</taxon>
        <taxon>Pierinae</taxon>
        <taxon>Pieris</taxon>
    </lineage>
</organism>
<dbReference type="EMBL" id="CAJOBZ010000027">
    <property type="protein sequence ID" value="CAF4880705.1"/>
    <property type="molecule type" value="Genomic_DNA"/>
</dbReference>
<protein>
    <submittedName>
        <fullName evidence="1">Uncharacterized protein</fullName>
    </submittedName>
</protein>
<dbReference type="InterPro" id="IPR053040">
    <property type="entry name" value="LRR-containing_protein_71"/>
</dbReference>
<dbReference type="AlphaFoldDB" id="A0A821TSR4"/>
<evidence type="ECO:0000313" key="1">
    <source>
        <dbReference type="EMBL" id="CAF4880705.1"/>
    </source>
</evidence>
<dbReference type="Pfam" id="PF13516">
    <property type="entry name" value="LRR_6"/>
    <property type="match status" value="2"/>
</dbReference>
<evidence type="ECO:0000313" key="2">
    <source>
        <dbReference type="Proteomes" id="UP000663880"/>
    </source>
</evidence>
<dbReference type="SMART" id="SM00368">
    <property type="entry name" value="LRR_RI"/>
    <property type="match status" value="3"/>
</dbReference>
<dbReference type="InterPro" id="IPR001611">
    <property type="entry name" value="Leu-rich_rpt"/>
</dbReference>
<comment type="caution">
    <text evidence="1">The sequence shown here is derived from an EMBL/GenBank/DDBJ whole genome shotgun (WGS) entry which is preliminary data.</text>
</comment>
<dbReference type="PANTHER" id="PTHR46984">
    <property type="entry name" value="LEUCINE-RICH REPEAT-CONTAINING PROTEIN 71"/>
    <property type="match status" value="1"/>
</dbReference>
<gene>
    <name evidence="1" type="ORF">PMACD_LOCUS9575</name>
</gene>
<sequence>MNKENEIKQLTDLKRVSIKSAASAPKPLDFDAFIPWICEEFAVPYEIYVTRNLRDDYISTSVANCSHSKSLTHHTDSNKVDAKDYKSTSQKSSLNFNKFTNSFIPINASYDTKGRLVEITIIGSPVEIPRKLIIAISLCVPFHPSLSKITIRKRGLRLPALYEVGKLLAHSNITEVFIEDCYVPEGSYDLLLKRPCNLKHLSLRRLCINDAICVRIAKRLDVGEPASKTLLTLDLAFNTITDVGAKAFGETLRRNRCLVHLNLCSNKITDMGTDSILNSLIIFPLTIEEVRCAKMRRFEYLIKKIAAFRKNEQLLISRREEEKISGSESKERRKIKKQSINKSGQTITQLAEKLTQEEIGDFVDVFDSSNINYINKVLHCNGNLRLSSLNLAYNNLTYITVRKVYDTLLFQRNNLAKLGGLVRVVLDGNNVPNDCQEIKGINNLLSIRISDYSDTKRVYLQGQSVSNTTQLKSGKNAKSKKRNPLQIQSLTLVN</sequence>
<reference evidence="1" key="1">
    <citation type="submission" date="2021-02" db="EMBL/GenBank/DDBJ databases">
        <authorList>
            <person name="Steward A R."/>
        </authorList>
    </citation>
    <scope>NUCLEOTIDE SEQUENCE</scope>
</reference>